<gene>
    <name evidence="2" type="ORF">OEA41_004024</name>
</gene>
<evidence type="ECO:0000256" key="1">
    <source>
        <dbReference type="SAM" id="MobiDB-lite"/>
    </source>
</evidence>
<reference evidence="2" key="1">
    <citation type="submission" date="2022-11" db="EMBL/GenBank/DDBJ databases">
        <title>Chromosomal genome sequence assembly and mating type (MAT) locus characterization of the leprose asexual lichenized fungus Lepraria neglecta (Nyl.) Erichsen.</title>
        <authorList>
            <person name="Allen J.L."/>
            <person name="Pfeffer B."/>
        </authorList>
    </citation>
    <scope>NUCLEOTIDE SEQUENCE</scope>
    <source>
        <strain evidence="2">Allen 5258</strain>
    </source>
</reference>
<feature type="compositionally biased region" description="Polar residues" evidence="1">
    <location>
        <begin position="58"/>
        <end position="82"/>
    </location>
</feature>
<feature type="compositionally biased region" description="Polar residues" evidence="1">
    <location>
        <begin position="97"/>
        <end position="116"/>
    </location>
</feature>
<feature type="region of interest" description="Disordered" evidence="1">
    <location>
        <begin position="331"/>
        <end position="369"/>
    </location>
</feature>
<protein>
    <submittedName>
        <fullName evidence="2">Uncharacterized protein</fullName>
    </submittedName>
</protein>
<keyword evidence="3" id="KW-1185">Reference proteome</keyword>
<name>A0AAE0DJS2_9LECA</name>
<dbReference type="Proteomes" id="UP001276659">
    <property type="component" value="Unassembled WGS sequence"/>
</dbReference>
<dbReference type="EMBL" id="JASNWA010000008">
    <property type="protein sequence ID" value="KAK3171940.1"/>
    <property type="molecule type" value="Genomic_DNA"/>
</dbReference>
<feature type="compositionally biased region" description="Basic and acidic residues" evidence="1">
    <location>
        <begin position="18"/>
        <end position="28"/>
    </location>
</feature>
<evidence type="ECO:0000313" key="3">
    <source>
        <dbReference type="Proteomes" id="UP001276659"/>
    </source>
</evidence>
<comment type="caution">
    <text evidence="2">The sequence shown here is derived from an EMBL/GenBank/DDBJ whole genome shotgun (WGS) entry which is preliminary data.</text>
</comment>
<feature type="region of interest" description="Disordered" evidence="1">
    <location>
        <begin position="1"/>
        <end position="166"/>
    </location>
</feature>
<evidence type="ECO:0000313" key="2">
    <source>
        <dbReference type="EMBL" id="KAK3171940.1"/>
    </source>
</evidence>
<proteinExistence type="predicted"/>
<feature type="compositionally biased region" description="Polar residues" evidence="1">
    <location>
        <begin position="126"/>
        <end position="136"/>
    </location>
</feature>
<feature type="region of interest" description="Disordered" evidence="1">
    <location>
        <begin position="247"/>
        <end position="292"/>
    </location>
</feature>
<organism evidence="2 3">
    <name type="scientific">Lepraria neglecta</name>
    <dbReference type="NCBI Taxonomy" id="209136"/>
    <lineage>
        <taxon>Eukaryota</taxon>
        <taxon>Fungi</taxon>
        <taxon>Dikarya</taxon>
        <taxon>Ascomycota</taxon>
        <taxon>Pezizomycotina</taxon>
        <taxon>Lecanoromycetes</taxon>
        <taxon>OSLEUM clade</taxon>
        <taxon>Lecanoromycetidae</taxon>
        <taxon>Lecanorales</taxon>
        <taxon>Lecanorineae</taxon>
        <taxon>Stereocaulaceae</taxon>
        <taxon>Lepraria</taxon>
    </lineage>
</organism>
<dbReference type="AlphaFoldDB" id="A0AAE0DJS2"/>
<sequence>MSNQHQQRVPTAPITPKTRRESAVKIEQHGLMQPIHPPLPRSATMGNLGQGQGQGQQSSPHTPSYMRPTSSSAARRGSITSPKQRKTPMPTMPTIASRDTPSKTPTNQHQQRTPTQKYPVRKDSLPSAQASAGISSNRKDRVLSPPASAGFSPARKDSFHAPPFKSSMKPLSAKIAGKQPMIPDMAISTSGGQDSGVAFTGDEEVQRRFEENVRRAIVLSRVDDHGHILDDMPALKIEDGDLYEAMRDSDDDNKLCKSKKSATPELRTPQADPSNPRQVSVSPLAHPHSHSLHPHNAILETTNTNLAPQVFEAMGPIWWLGRYTSLHDRFRTSALPDPPSTPNANDPPSPSPAPSFSSTESLNQPMHDDARRTRRVYIHLRSLCMTDEAKQSLDEFKVIMDARERKITEGGGKLGPKIREKRGFFQGLMGKKKGEGSGK</sequence>
<accession>A0AAE0DJS2</accession>
<feature type="compositionally biased region" description="Pro residues" evidence="1">
    <location>
        <begin position="336"/>
        <end position="353"/>
    </location>
</feature>